<accession>A0ABD2NG97</accession>
<dbReference type="AlphaFoldDB" id="A0ABD2NG97"/>
<dbReference type="Proteomes" id="UP001516400">
    <property type="component" value="Unassembled WGS sequence"/>
</dbReference>
<proteinExistence type="predicted"/>
<protein>
    <submittedName>
        <fullName evidence="1">Uncharacterized protein</fullName>
    </submittedName>
</protein>
<reference evidence="1 2" key="1">
    <citation type="journal article" date="2021" name="BMC Biol.">
        <title>Horizontally acquired antibacterial genes associated with adaptive radiation of ladybird beetles.</title>
        <authorList>
            <person name="Li H.S."/>
            <person name="Tang X.F."/>
            <person name="Huang Y.H."/>
            <person name="Xu Z.Y."/>
            <person name="Chen M.L."/>
            <person name="Du X.Y."/>
            <person name="Qiu B.Y."/>
            <person name="Chen P.T."/>
            <person name="Zhang W."/>
            <person name="Slipinski A."/>
            <person name="Escalona H.E."/>
            <person name="Waterhouse R.M."/>
            <person name="Zwick A."/>
            <person name="Pang H."/>
        </authorList>
    </citation>
    <scope>NUCLEOTIDE SEQUENCE [LARGE SCALE GENOMIC DNA]</scope>
    <source>
        <strain evidence="1">SYSU2018</strain>
    </source>
</reference>
<keyword evidence="2" id="KW-1185">Reference proteome</keyword>
<evidence type="ECO:0000313" key="1">
    <source>
        <dbReference type="EMBL" id="KAL3277806.1"/>
    </source>
</evidence>
<gene>
    <name evidence="1" type="ORF">HHI36_013148</name>
</gene>
<organism evidence="1 2">
    <name type="scientific">Cryptolaemus montrouzieri</name>
    <dbReference type="NCBI Taxonomy" id="559131"/>
    <lineage>
        <taxon>Eukaryota</taxon>
        <taxon>Metazoa</taxon>
        <taxon>Ecdysozoa</taxon>
        <taxon>Arthropoda</taxon>
        <taxon>Hexapoda</taxon>
        <taxon>Insecta</taxon>
        <taxon>Pterygota</taxon>
        <taxon>Neoptera</taxon>
        <taxon>Endopterygota</taxon>
        <taxon>Coleoptera</taxon>
        <taxon>Polyphaga</taxon>
        <taxon>Cucujiformia</taxon>
        <taxon>Coccinelloidea</taxon>
        <taxon>Coccinellidae</taxon>
        <taxon>Scymninae</taxon>
        <taxon>Scymnini</taxon>
        <taxon>Cryptolaemus</taxon>
    </lineage>
</organism>
<evidence type="ECO:0000313" key="2">
    <source>
        <dbReference type="Proteomes" id="UP001516400"/>
    </source>
</evidence>
<comment type="caution">
    <text evidence="1">The sequence shown here is derived from an EMBL/GenBank/DDBJ whole genome shotgun (WGS) entry which is preliminary data.</text>
</comment>
<dbReference type="EMBL" id="JABFTP020000103">
    <property type="protein sequence ID" value="KAL3277806.1"/>
    <property type="molecule type" value="Genomic_DNA"/>
</dbReference>
<name>A0ABD2NG97_9CUCU</name>
<sequence>MNGPRYHFAANEARKYWTKTVMSRDIDSTELREKPLKVRSLAGKYQTAPNFRKNLIRCKRHRHVKYSLGEKVKVFIPNRIKGRSEKLILKWLGPYTIIRKVDDVGDEMRKSPTQNFKLEIVHVDRILPYHDAWNSPCAN</sequence>